<dbReference type="KEGG" id="ehx:EMIHUDRAFT_464274"/>
<evidence type="ECO:0000313" key="9">
    <source>
        <dbReference type="Proteomes" id="UP000013827"/>
    </source>
</evidence>
<name>A0A0D3IZZ5_EMIH1</name>
<dbReference type="PANTHER" id="PTHR45800">
    <property type="entry name" value="PHOSPHATIDYLINOSITOL 4-KINASE GAMMA"/>
    <property type="match status" value="1"/>
</dbReference>
<reference evidence="8" key="2">
    <citation type="submission" date="2024-10" db="UniProtKB">
        <authorList>
            <consortium name="EnsemblProtists"/>
        </authorList>
    </citation>
    <scope>IDENTIFICATION</scope>
</reference>
<dbReference type="GeneID" id="17262990"/>
<dbReference type="GO" id="GO:0005524">
    <property type="term" value="F:ATP binding"/>
    <property type="evidence" value="ECO:0007669"/>
    <property type="project" value="UniProtKB-KW"/>
</dbReference>
<dbReference type="HOGENOM" id="CLU_567957_0_0_1"/>
<evidence type="ECO:0000256" key="4">
    <source>
        <dbReference type="ARBA" id="ARBA00022777"/>
    </source>
</evidence>
<dbReference type="InterPro" id="IPR000403">
    <property type="entry name" value="PI3/4_kinase_cat_dom"/>
</dbReference>
<evidence type="ECO:0000256" key="2">
    <source>
        <dbReference type="ARBA" id="ARBA00022679"/>
    </source>
</evidence>
<evidence type="ECO:0000256" key="1">
    <source>
        <dbReference type="ARBA" id="ARBA00008941"/>
    </source>
</evidence>
<keyword evidence="4" id="KW-0418">Kinase</keyword>
<dbReference type="PaxDb" id="2903-EOD16830"/>
<keyword evidence="2" id="KW-0808">Transferase</keyword>
<evidence type="ECO:0000256" key="3">
    <source>
        <dbReference type="ARBA" id="ARBA00022741"/>
    </source>
</evidence>
<keyword evidence="9" id="KW-1185">Reference proteome</keyword>
<dbReference type="eggNOG" id="KOG2381">
    <property type="taxonomic scope" value="Eukaryota"/>
</dbReference>
<protein>
    <recommendedName>
        <fullName evidence="7">PI3K/PI4K catalytic domain-containing protein</fullName>
    </recommendedName>
</protein>
<evidence type="ECO:0000256" key="5">
    <source>
        <dbReference type="ARBA" id="ARBA00022840"/>
    </source>
</evidence>
<dbReference type="RefSeq" id="XP_005769259.1">
    <property type="nucleotide sequence ID" value="XM_005769202.1"/>
</dbReference>
<comment type="similarity">
    <text evidence="1">Belongs to the PI3/PI4-kinase family. Type II PI4K subfamily.</text>
</comment>
<dbReference type="GO" id="GO:0016301">
    <property type="term" value="F:kinase activity"/>
    <property type="evidence" value="ECO:0007669"/>
    <property type="project" value="UniProtKB-KW"/>
</dbReference>
<feature type="region of interest" description="Disordered" evidence="6">
    <location>
        <begin position="190"/>
        <end position="209"/>
    </location>
</feature>
<keyword evidence="3" id="KW-0547">Nucleotide-binding</keyword>
<dbReference type="InterPro" id="IPR044571">
    <property type="entry name" value="P4KG1-8"/>
</dbReference>
<evidence type="ECO:0000313" key="8">
    <source>
        <dbReference type="EnsemblProtists" id="EOD16830"/>
    </source>
</evidence>
<organism evidence="8 9">
    <name type="scientific">Emiliania huxleyi (strain CCMP1516)</name>
    <dbReference type="NCBI Taxonomy" id="280463"/>
    <lineage>
        <taxon>Eukaryota</taxon>
        <taxon>Haptista</taxon>
        <taxon>Haptophyta</taxon>
        <taxon>Prymnesiophyceae</taxon>
        <taxon>Isochrysidales</taxon>
        <taxon>Noelaerhabdaceae</taxon>
        <taxon>Emiliania</taxon>
    </lineage>
</organism>
<dbReference type="PANTHER" id="PTHR45800:SF11">
    <property type="entry name" value="PHOSPHATIDYLINOSITOL 3-KINASE-RELATED PROTEIN KINASE"/>
    <property type="match status" value="1"/>
</dbReference>
<dbReference type="Proteomes" id="UP000013827">
    <property type="component" value="Unassembled WGS sequence"/>
</dbReference>
<dbReference type="AlphaFoldDB" id="A0A0D3IZZ5"/>
<sequence>MSDTFLTRDTEHPPIPAAARDCVSTCSSSTHCTGTSLAVARFLTNTRRKSVCFVNPSGSALGELSRAAKRMSLTITSSEEQNVGSIVRLIKAIEPPLELPPPSPHVVCGEAPPSPHGLCGEEQNVPRTPAPPARSVSFNTQEVVKAVRRVVSDSSERPSLTEDGTGGVYLIRESSDGVPLPPVAVFKPADEEAGSENNPRGLSEHVMREGFRPGGGAVRERVAYKLDRGFAGVPRTALERLLLRSKTGKHLTEQCGSIQEFVGDAVGDASEFRFDGSERSEFDEAQSQRLSVLDSRLFNCDRHEGNVLVTGARGGGGRRGIVPIDHAFCLPAFGFFREAEFTWRYWASAAVPFGAEVLHHVASLDVDADVEAARAAGLGESPCATLRVCTTLLKRLLGGSRAGRATPRDLSEALMREEYDRPSTLERLCARALGLLDEGGELSDAGLVEFVQAEAARRGEEYAPPLEFYARLEEAMREEYL</sequence>
<keyword evidence="5" id="KW-0067">ATP-binding</keyword>
<evidence type="ECO:0000256" key="6">
    <source>
        <dbReference type="SAM" id="MobiDB-lite"/>
    </source>
</evidence>
<reference evidence="9" key="1">
    <citation type="journal article" date="2013" name="Nature">
        <title>Pan genome of the phytoplankton Emiliania underpins its global distribution.</title>
        <authorList>
            <person name="Read B.A."/>
            <person name="Kegel J."/>
            <person name="Klute M.J."/>
            <person name="Kuo A."/>
            <person name="Lefebvre S.C."/>
            <person name="Maumus F."/>
            <person name="Mayer C."/>
            <person name="Miller J."/>
            <person name="Monier A."/>
            <person name="Salamov A."/>
            <person name="Young J."/>
            <person name="Aguilar M."/>
            <person name="Claverie J.M."/>
            <person name="Frickenhaus S."/>
            <person name="Gonzalez K."/>
            <person name="Herman E.K."/>
            <person name="Lin Y.C."/>
            <person name="Napier J."/>
            <person name="Ogata H."/>
            <person name="Sarno A.F."/>
            <person name="Shmutz J."/>
            <person name="Schroeder D."/>
            <person name="de Vargas C."/>
            <person name="Verret F."/>
            <person name="von Dassow P."/>
            <person name="Valentin K."/>
            <person name="Van de Peer Y."/>
            <person name="Wheeler G."/>
            <person name="Dacks J.B."/>
            <person name="Delwiche C.F."/>
            <person name="Dyhrman S.T."/>
            <person name="Glockner G."/>
            <person name="John U."/>
            <person name="Richards T."/>
            <person name="Worden A.Z."/>
            <person name="Zhang X."/>
            <person name="Grigoriev I.V."/>
            <person name="Allen A.E."/>
            <person name="Bidle K."/>
            <person name="Borodovsky M."/>
            <person name="Bowler C."/>
            <person name="Brownlee C."/>
            <person name="Cock J.M."/>
            <person name="Elias M."/>
            <person name="Gladyshev V.N."/>
            <person name="Groth M."/>
            <person name="Guda C."/>
            <person name="Hadaegh A."/>
            <person name="Iglesias-Rodriguez M.D."/>
            <person name="Jenkins J."/>
            <person name="Jones B.M."/>
            <person name="Lawson T."/>
            <person name="Leese F."/>
            <person name="Lindquist E."/>
            <person name="Lobanov A."/>
            <person name="Lomsadze A."/>
            <person name="Malik S.B."/>
            <person name="Marsh M.E."/>
            <person name="Mackinder L."/>
            <person name="Mock T."/>
            <person name="Mueller-Roeber B."/>
            <person name="Pagarete A."/>
            <person name="Parker M."/>
            <person name="Probert I."/>
            <person name="Quesneville H."/>
            <person name="Raines C."/>
            <person name="Rensing S.A."/>
            <person name="Riano-Pachon D.M."/>
            <person name="Richier S."/>
            <person name="Rokitta S."/>
            <person name="Shiraiwa Y."/>
            <person name="Soanes D.M."/>
            <person name="van der Giezen M."/>
            <person name="Wahlund T.M."/>
            <person name="Williams B."/>
            <person name="Wilson W."/>
            <person name="Wolfe G."/>
            <person name="Wurch L.L."/>
        </authorList>
    </citation>
    <scope>NUCLEOTIDE SEQUENCE</scope>
</reference>
<feature type="domain" description="PI3K/PI4K catalytic" evidence="7">
    <location>
        <begin position="184"/>
        <end position="397"/>
    </location>
</feature>
<dbReference type="STRING" id="2903.R1DQP2"/>
<evidence type="ECO:0000259" key="7">
    <source>
        <dbReference type="Pfam" id="PF00454"/>
    </source>
</evidence>
<dbReference type="Pfam" id="PF00454">
    <property type="entry name" value="PI3_PI4_kinase"/>
    <property type="match status" value="1"/>
</dbReference>
<accession>A0A0D3IZZ5</accession>
<dbReference type="EnsemblProtists" id="EOD16830">
    <property type="protein sequence ID" value="EOD16830"/>
    <property type="gene ID" value="EMIHUDRAFT_464274"/>
</dbReference>
<proteinExistence type="inferred from homology"/>